<feature type="signal peptide" evidence="1">
    <location>
        <begin position="1"/>
        <end position="23"/>
    </location>
</feature>
<dbReference type="Pfam" id="PF18003">
    <property type="entry name" value="DUF3823_C"/>
    <property type="match status" value="1"/>
</dbReference>
<dbReference type="OrthoDB" id="642123at2"/>
<dbReference type="Gene3D" id="2.60.40.2060">
    <property type="match status" value="1"/>
</dbReference>
<dbReference type="PROSITE" id="PS51257">
    <property type="entry name" value="PROKAR_LIPOPROTEIN"/>
    <property type="match status" value="1"/>
</dbReference>
<proteinExistence type="predicted"/>
<evidence type="ECO:0000313" key="3">
    <source>
        <dbReference type="EMBL" id="SEW55150.1"/>
    </source>
</evidence>
<accession>A0A1I0SCZ7</accession>
<dbReference type="Gene3D" id="2.60.40.1120">
    <property type="entry name" value="Carboxypeptidase-like, regulatory domain"/>
    <property type="match status" value="1"/>
</dbReference>
<evidence type="ECO:0000256" key="1">
    <source>
        <dbReference type="SAM" id="SignalP"/>
    </source>
</evidence>
<dbReference type="EMBL" id="FOJG01000002">
    <property type="protein sequence ID" value="SEW55150.1"/>
    <property type="molecule type" value="Genomic_DNA"/>
</dbReference>
<feature type="domain" description="DUF3823" evidence="2">
    <location>
        <begin position="126"/>
        <end position="232"/>
    </location>
</feature>
<evidence type="ECO:0000313" key="4">
    <source>
        <dbReference type="Proteomes" id="UP000199310"/>
    </source>
</evidence>
<dbReference type="STRING" id="29529.SAMN04488122_6314"/>
<keyword evidence="4" id="KW-1185">Reference proteome</keyword>
<dbReference type="RefSeq" id="WP_089902858.1">
    <property type="nucleotide sequence ID" value="NZ_FOJG01000002.1"/>
</dbReference>
<name>A0A1I0SCZ7_9BACT</name>
<organism evidence="3 4">
    <name type="scientific">Chitinophaga arvensicola</name>
    <dbReference type="NCBI Taxonomy" id="29529"/>
    <lineage>
        <taxon>Bacteria</taxon>
        <taxon>Pseudomonadati</taxon>
        <taxon>Bacteroidota</taxon>
        <taxon>Chitinophagia</taxon>
        <taxon>Chitinophagales</taxon>
        <taxon>Chitinophagaceae</taxon>
        <taxon>Chitinophaga</taxon>
    </lineage>
</organism>
<dbReference type="AlphaFoldDB" id="A0A1I0SCZ7"/>
<sequence length="239" mass="26438">MQKIIKGLLIGLLALSIASCSKTDNYPGPNAAFKGRILDKTDPKNGNFLTETAGIQIKLEELSWSATPSPQTIPSKDDGTFEDTQLFAGHYRVTPMGGPFWPVAGVELDINKGNNTHDIAVTPYLKIVNLAHRFEGTTLVMTFKIQAPVTENLPRLLDVQSFVNVTKYVGNGATIPQYTSDKTMQKIEANWSDAIAQQTFEIRVPDIKAGRVFFARVGARVDDSYKQYNFSEEIQVQLP</sequence>
<gene>
    <name evidence="3" type="ORF">SAMN04488122_6314</name>
</gene>
<dbReference type="Proteomes" id="UP000199310">
    <property type="component" value="Unassembled WGS sequence"/>
</dbReference>
<reference evidence="4" key="1">
    <citation type="submission" date="2016-10" db="EMBL/GenBank/DDBJ databases">
        <authorList>
            <person name="Varghese N."/>
            <person name="Submissions S."/>
        </authorList>
    </citation>
    <scope>NUCLEOTIDE SEQUENCE [LARGE SCALE GENOMIC DNA]</scope>
    <source>
        <strain evidence="4">DSM 3695</strain>
    </source>
</reference>
<keyword evidence="1" id="KW-0732">Signal</keyword>
<evidence type="ECO:0000259" key="2">
    <source>
        <dbReference type="Pfam" id="PF18003"/>
    </source>
</evidence>
<protein>
    <recommendedName>
        <fullName evidence="2">DUF3823 domain-containing protein</fullName>
    </recommendedName>
</protein>
<feature type="chain" id="PRO_5011560322" description="DUF3823 domain-containing protein" evidence="1">
    <location>
        <begin position="24"/>
        <end position="239"/>
    </location>
</feature>
<dbReference type="InterPro" id="IPR041186">
    <property type="entry name" value="DUF3823_C"/>
</dbReference>